<accession>A0A918JYH7</accession>
<gene>
    <name evidence="1" type="ORF">GCM10007384_33080</name>
</gene>
<evidence type="ECO:0000313" key="1">
    <source>
        <dbReference type="EMBL" id="GGX29285.1"/>
    </source>
</evidence>
<dbReference type="EMBL" id="BMWS01000027">
    <property type="protein sequence ID" value="GGX29285.1"/>
    <property type="molecule type" value="Genomic_DNA"/>
</dbReference>
<comment type="caution">
    <text evidence="1">The sequence shown here is derived from an EMBL/GenBank/DDBJ whole genome shotgun (WGS) entry which is preliminary data.</text>
</comment>
<proteinExistence type="predicted"/>
<protein>
    <submittedName>
        <fullName evidence="1">Uncharacterized protein</fullName>
    </submittedName>
</protein>
<dbReference type="AlphaFoldDB" id="A0A918JYH7"/>
<keyword evidence="2" id="KW-1185">Reference proteome</keyword>
<dbReference type="Proteomes" id="UP000601108">
    <property type="component" value="Unassembled WGS sequence"/>
</dbReference>
<evidence type="ECO:0000313" key="2">
    <source>
        <dbReference type="Proteomes" id="UP000601108"/>
    </source>
</evidence>
<sequence length="59" mass="6685">MKKLELKNLKVKTLTRDQESAINGGFLSIGLRCSLRNGCRRLFGPRNNHDNESISPNEN</sequence>
<dbReference type="RefSeq" id="WP_027413145.1">
    <property type="nucleotide sequence ID" value="NZ_BMWS01000027.1"/>
</dbReference>
<name>A0A918JYH7_9FLAO</name>
<organism evidence="1 2">
    <name type="scientific">Aquimarina muelleri</name>
    <dbReference type="NCBI Taxonomy" id="279356"/>
    <lineage>
        <taxon>Bacteria</taxon>
        <taxon>Pseudomonadati</taxon>
        <taxon>Bacteroidota</taxon>
        <taxon>Flavobacteriia</taxon>
        <taxon>Flavobacteriales</taxon>
        <taxon>Flavobacteriaceae</taxon>
        <taxon>Aquimarina</taxon>
    </lineage>
</organism>
<reference evidence="1 2" key="1">
    <citation type="journal article" date="2014" name="Int. J. Syst. Evol. Microbiol.">
        <title>Complete genome sequence of Corynebacterium casei LMG S-19264T (=DSM 44701T), isolated from a smear-ripened cheese.</title>
        <authorList>
            <consortium name="US DOE Joint Genome Institute (JGI-PGF)"/>
            <person name="Walter F."/>
            <person name="Albersmeier A."/>
            <person name="Kalinowski J."/>
            <person name="Ruckert C."/>
        </authorList>
    </citation>
    <scope>NUCLEOTIDE SEQUENCE [LARGE SCALE GENOMIC DNA]</scope>
    <source>
        <strain evidence="1 2">KCTC 12285</strain>
    </source>
</reference>